<proteinExistence type="predicted"/>
<gene>
    <name evidence="1" type="ORF">KI387_029113</name>
</gene>
<accession>A0AA38FDU9</accession>
<evidence type="ECO:0000313" key="2">
    <source>
        <dbReference type="Proteomes" id="UP000824469"/>
    </source>
</evidence>
<keyword evidence="2" id="KW-1185">Reference proteome</keyword>
<reference evidence="1 2" key="1">
    <citation type="journal article" date="2021" name="Nat. Plants">
        <title>The Taxus genome provides insights into paclitaxel biosynthesis.</title>
        <authorList>
            <person name="Xiong X."/>
            <person name="Gou J."/>
            <person name="Liao Q."/>
            <person name="Li Y."/>
            <person name="Zhou Q."/>
            <person name="Bi G."/>
            <person name="Li C."/>
            <person name="Du R."/>
            <person name="Wang X."/>
            <person name="Sun T."/>
            <person name="Guo L."/>
            <person name="Liang H."/>
            <person name="Lu P."/>
            <person name="Wu Y."/>
            <person name="Zhang Z."/>
            <person name="Ro D.K."/>
            <person name="Shang Y."/>
            <person name="Huang S."/>
            <person name="Yan J."/>
        </authorList>
    </citation>
    <scope>NUCLEOTIDE SEQUENCE [LARGE SCALE GENOMIC DNA]</scope>
    <source>
        <strain evidence="1">Ta-2019</strain>
    </source>
</reference>
<protein>
    <submittedName>
        <fullName evidence="1">Uncharacterized protein</fullName>
    </submittedName>
</protein>
<sequence length="63" mass="6959">MDALEDLGKELEKVVDTLGTQGNGLSFEEVSTLFGDLCQKAQSEVDAWNKLEADLQRDFPSLL</sequence>
<dbReference type="EMBL" id="JAHRHJ020000010">
    <property type="protein sequence ID" value="KAH9297431.1"/>
    <property type="molecule type" value="Genomic_DNA"/>
</dbReference>
<name>A0AA38FDU9_TAXCH</name>
<dbReference type="Proteomes" id="UP000824469">
    <property type="component" value="Unassembled WGS sequence"/>
</dbReference>
<organism evidence="1 2">
    <name type="scientific">Taxus chinensis</name>
    <name type="common">Chinese yew</name>
    <name type="synonym">Taxus wallichiana var. chinensis</name>
    <dbReference type="NCBI Taxonomy" id="29808"/>
    <lineage>
        <taxon>Eukaryota</taxon>
        <taxon>Viridiplantae</taxon>
        <taxon>Streptophyta</taxon>
        <taxon>Embryophyta</taxon>
        <taxon>Tracheophyta</taxon>
        <taxon>Spermatophyta</taxon>
        <taxon>Pinopsida</taxon>
        <taxon>Pinidae</taxon>
        <taxon>Conifers II</taxon>
        <taxon>Cupressales</taxon>
        <taxon>Taxaceae</taxon>
        <taxon>Taxus</taxon>
    </lineage>
</organism>
<comment type="caution">
    <text evidence="1">The sequence shown here is derived from an EMBL/GenBank/DDBJ whole genome shotgun (WGS) entry which is preliminary data.</text>
</comment>
<feature type="non-terminal residue" evidence="1">
    <location>
        <position position="63"/>
    </location>
</feature>
<dbReference type="AlphaFoldDB" id="A0AA38FDU9"/>
<evidence type="ECO:0000313" key="1">
    <source>
        <dbReference type="EMBL" id="KAH9297431.1"/>
    </source>
</evidence>